<sequence>METETQMLNTYFSNGAEVEISSDEDGFRGSWYEGIVVRPIQKKQRTNKDDDDDESSNKLRVLVEYKTLMADKKGKRPLKEAMTLVQLRPRPPPERRRKFKVSDEVDAYYNDGWWEGVVMEVSSDGKYSVFFRGTRDQLEFEESRIRIHREWANGEWTPPFGDEGEEKKKEEKLVSAETKPNNEAAEIFSEGSLVEVSSDEEGFEGAWFVATIVKLLDNGNYLIEYQTLRNNDDTAFLQEETDRLHIRPRPPDIGSFESFKVLEEVDALHNDGWWVGVISKVLKGQRYKVYFKASNEELEFKHADIRLHLDWINGKWVRASQHIPLSHRASSVHPSPCGLALVPSNILTGLMSSRAFSYLDCTQGLMPKM</sequence>
<name>A0ABQ7WQU4_SOLTU</name>
<feature type="domain" description="Agenet" evidence="1">
    <location>
        <begin position="10"/>
        <end position="95"/>
    </location>
</feature>
<keyword evidence="3" id="KW-1185">Reference proteome</keyword>
<evidence type="ECO:0000313" key="3">
    <source>
        <dbReference type="Proteomes" id="UP000826656"/>
    </source>
</evidence>
<dbReference type="PANTHER" id="PTHR31917:SF147">
    <property type="entry name" value="AGENET DOMAIN-CONTAINING PROTEIN"/>
    <property type="match status" value="1"/>
</dbReference>
<feature type="domain" description="Agenet" evidence="1">
    <location>
        <begin position="97"/>
        <end position="153"/>
    </location>
</feature>
<feature type="domain" description="Agenet" evidence="1">
    <location>
        <begin position="186"/>
        <end position="254"/>
    </location>
</feature>
<organism evidence="2 3">
    <name type="scientific">Solanum tuberosum</name>
    <name type="common">Potato</name>
    <dbReference type="NCBI Taxonomy" id="4113"/>
    <lineage>
        <taxon>Eukaryota</taxon>
        <taxon>Viridiplantae</taxon>
        <taxon>Streptophyta</taxon>
        <taxon>Embryophyta</taxon>
        <taxon>Tracheophyta</taxon>
        <taxon>Spermatophyta</taxon>
        <taxon>Magnoliopsida</taxon>
        <taxon>eudicotyledons</taxon>
        <taxon>Gunneridae</taxon>
        <taxon>Pentapetalae</taxon>
        <taxon>asterids</taxon>
        <taxon>lamiids</taxon>
        <taxon>Solanales</taxon>
        <taxon>Solanaceae</taxon>
        <taxon>Solanoideae</taxon>
        <taxon>Solaneae</taxon>
        <taxon>Solanum</taxon>
    </lineage>
</organism>
<gene>
    <name evidence="2" type="ORF">KY290_002713</name>
</gene>
<protein>
    <recommendedName>
        <fullName evidence="1">Agenet domain-containing protein</fullName>
    </recommendedName>
</protein>
<feature type="domain" description="Agenet" evidence="1">
    <location>
        <begin position="257"/>
        <end position="313"/>
    </location>
</feature>
<dbReference type="CDD" id="cd20406">
    <property type="entry name" value="Tudor_Agenet_AtDUF_rpt2_4"/>
    <property type="match status" value="2"/>
</dbReference>
<dbReference type="SMART" id="SM00743">
    <property type="entry name" value="Agenet"/>
    <property type="match status" value="4"/>
</dbReference>
<dbReference type="InterPro" id="IPR014002">
    <property type="entry name" value="Agenet_dom_plant"/>
</dbReference>
<dbReference type="PANTHER" id="PTHR31917">
    <property type="entry name" value="AGENET DOMAIN-CONTAINING PROTEIN-RELATED"/>
    <property type="match status" value="1"/>
</dbReference>
<evidence type="ECO:0000259" key="1">
    <source>
        <dbReference type="SMART" id="SM00743"/>
    </source>
</evidence>
<comment type="caution">
    <text evidence="2">The sequence shown here is derived from an EMBL/GenBank/DDBJ whole genome shotgun (WGS) entry which is preliminary data.</text>
</comment>
<proteinExistence type="predicted"/>
<dbReference type="Pfam" id="PF05641">
    <property type="entry name" value="Agenet"/>
    <property type="match status" value="3"/>
</dbReference>
<dbReference type="Proteomes" id="UP000826656">
    <property type="component" value="Unassembled WGS sequence"/>
</dbReference>
<dbReference type="EMBL" id="JAIVGD010000001">
    <property type="protein sequence ID" value="KAH0783115.1"/>
    <property type="molecule type" value="Genomic_DNA"/>
</dbReference>
<reference evidence="2 3" key="1">
    <citation type="journal article" date="2021" name="bioRxiv">
        <title>Chromosome-scale and haplotype-resolved genome assembly of a tetraploid potato cultivar.</title>
        <authorList>
            <person name="Sun H."/>
            <person name="Jiao W.-B."/>
            <person name="Krause K."/>
            <person name="Campoy J.A."/>
            <person name="Goel M."/>
            <person name="Folz-Donahue K."/>
            <person name="Kukat C."/>
            <person name="Huettel B."/>
            <person name="Schneeberger K."/>
        </authorList>
    </citation>
    <scope>NUCLEOTIDE SEQUENCE [LARGE SCALE GENOMIC DNA]</scope>
    <source>
        <strain evidence="2">SolTubOtavaFocal</strain>
        <tissue evidence="2">Leaves</tissue>
    </source>
</reference>
<accession>A0ABQ7WQU4</accession>
<evidence type="ECO:0000313" key="2">
    <source>
        <dbReference type="EMBL" id="KAH0783115.1"/>
    </source>
</evidence>
<dbReference type="CDD" id="cd20405">
    <property type="entry name" value="Tudor_Agenet_AtDUF_rpt1_3"/>
    <property type="match status" value="2"/>
</dbReference>
<dbReference type="Gene3D" id="2.30.30.140">
    <property type="match status" value="1"/>
</dbReference>
<dbReference type="InterPro" id="IPR008395">
    <property type="entry name" value="Agenet-like_dom"/>
</dbReference>